<dbReference type="InterPro" id="IPR036390">
    <property type="entry name" value="WH_DNA-bd_sf"/>
</dbReference>
<comment type="caution">
    <text evidence="6">The sequence shown here is derived from an EMBL/GenBank/DDBJ whole genome shotgun (WGS) entry which is preliminary data.</text>
</comment>
<dbReference type="EMBL" id="BMYK01000016">
    <property type="protein sequence ID" value="GHC92685.1"/>
    <property type="molecule type" value="Genomic_DNA"/>
</dbReference>
<proteinExistence type="predicted"/>
<keyword evidence="3" id="KW-0804">Transcription</keyword>
<dbReference type="InterPro" id="IPR014757">
    <property type="entry name" value="Tscrpt_reg_IclR_C"/>
</dbReference>
<dbReference type="SUPFAM" id="SSF55781">
    <property type="entry name" value="GAF domain-like"/>
    <property type="match status" value="1"/>
</dbReference>
<dbReference type="InterPro" id="IPR050707">
    <property type="entry name" value="HTH_MetabolicPath_Reg"/>
</dbReference>
<evidence type="ECO:0000256" key="3">
    <source>
        <dbReference type="ARBA" id="ARBA00023163"/>
    </source>
</evidence>
<dbReference type="Proteomes" id="UP000626210">
    <property type="component" value="Unassembled WGS sequence"/>
</dbReference>
<dbReference type="PANTHER" id="PTHR30136">
    <property type="entry name" value="HELIX-TURN-HELIX TRANSCRIPTIONAL REGULATOR, ICLR FAMILY"/>
    <property type="match status" value="1"/>
</dbReference>
<dbReference type="Gene3D" id="1.10.10.10">
    <property type="entry name" value="Winged helix-like DNA-binding domain superfamily/Winged helix DNA-binding domain"/>
    <property type="match status" value="1"/>
</dbReference>
<feature type="domain" description="HTH iclR-type" evidence="4">
    <location>
        <begin position="19"/>
        <end position="81"/>
    </location>
</feature>
<evidence type="ECO:0000313" key="7">
    <source>
        <dbReference type="Proteomes" id="UP000626210"/>
    </source>
</evidence>
<feature type="domain" description="IclR-ED" evidence="5">
    <location>
        <begin position="82"/>
        <end position="264"/>
    </location>
</feature>
<dbReference type="RefSeq" id="WP_189688941.1">
    <property type="nucleotide sequence ID" value="NZ_BMYK01000016.1"/>
</dbReference>
<dbReference type="PROSITE" id="PS51078">
    <property type="entry name" value="ICLR_ED"/>
    <property type="match status" value="1"/>
</dbReference>
<dbReference type="SUPFAM" id="SSF46785">
    <property type="entry name" value="Winged helix' DNA-binding domain"/>
    <property type="match status" value="1"/>
</dbReference>
<dbReference type="Gene3D" id="3.30.450.40">
    <property type="match status" value="1"/>
</dbReference>
<dbReference type="InterPro" id="IPR036388">
    <property type="entry name" value="WH-like_DNA-bd_sf"/>
</dbReference>
<name>A0ABQ3G623_9BURK</name>
<dbReference type="PANTHER" id="PTHR30136:SF33">
    <property type="entry name" value="TRANSCRIPTIONAL REGULATORY PROTEIN"/>
    <property type="match status" value="1"/>
</dbReference>
<keyword evidence="7" id="KW-1185">Reference proteome</keyword>
<evidence type="ECO:0000256" key="2">
    <source>
        <dbReference type="ARBA" id="ARBA00023125"/>
    </source>
</evidence>
<evidence type="ECO:0000256" key="1">
    <source>
        <dbReference type="ARBA" id="ARBA00023015"/>
    </source>
</evidence>
<dbReference type="PROSITE" id="PS51077">
    <property type="entry name" value="HTH_ICLR"/>
    <property type="match status" value="1"/>
</dbReference>
<keyword evidence="1" id="KW-0805">Transcription regulation</keyword>
<gene>
    <name evidence="6" type="ORF">GCM10007320_42930</name>
</gene>
<dbReference type="Pfam" id="PF01614">
    <property type="entry name" value="IclR_C"/>
    <property type="match status" value="1"/>
</dbReference>
<organism evidence="6 7">
    <name type="scientific">Pseudorhodoferax aquiterrae</name>
    <dbReference type="NCBI Taxonomy" id="747304"/>
    <lineage>
        <taxon>Bacteria</taxon>
        <taxon>Pseudomonadati</taxon>
        <taxon>Pseudomonadota</taxon>
        <taxon>Betaproteobacteria</taxon>
        <taxon>Burkholderiales</taxon>
        <taxon>Comamonadaceae</taxon>
    </lineage>
</organism>
<dbReference type="InterPro" id="IPR029016">
    <property type="entry name" value="GAF-like_dom_sf"/>
</dbReference>
<dbReference type="InterPro" id="IPR005471">
    <property type="entry name" value="Tscrpt_reg_IclR_N"/>
</dbReference>
<accession>A0ABQ3G623</accession>
<reference evidence="7" key="1">
    <citation type="journal article" date="2019" name="Int. J. Syst. Evol. Microbiol.">
        <title>The Global Catalogue of Microorganisms (GCM) 10K type strain sequencing project: providing services to taxonomists for standard genome sequencing and annotation.</title>
        <authorList>
            <consortium name="The Broad Institute Genomics Platform"/>
            <consortium name="The Broad Institute Genome Sequencing Center for Infectious Disease"/>
            <person name="Wu L."/>
            <person name="Ma J."/>
        </authorList>
    </citation>
    <scope>NUCLEOTIDE SEQUENCE [LARGE SCALE GENOMIC DNA]</scope>
    <source>
        <strain evidence="7">KCTC 23314</strain>
    </source>
</reference>
<evidence type="ECO:0000259" key="4">
    <source>
        <dbReference type="PROSITE" id="PS51077"/>
    </source>
</evidence>
<evidence type="ECO:0000313" key="6">
    <source>
        <dbReference type="EMBL" id="GHC92685.1"/>
    </source>
</evidence>
<evidence type="ECO:0000259" key="5">
    <source>
        <dbReference type="PROSITE" id="PS51078"/>
    </source>
</evidence>
<dbReference type="Pfam" id="PF09339">
    <property type="entry name" value="HTH_IclR"/>
    <property type="match status" value="1"/>
</dbReference>
<protein>
    <submittedName>
        <fullName evidence="6">Transcriptional regulator</fullName>
    </submittedName>
</protein>
<keyword evidence="2" id="KW-0238">DNA-binding</keyword>
<sequence>MGRTSQIDFDEGADSRRFVTALARGLDVLAAFQVDEKWLSNSEIAARTGLPKPTVVRLAYTLCVQGYLRHSRESGKYALGDSTAALGITMVSNLKLRRIARPYMQDLAERYDISVSLGIRHGLSVLYLENCRSGAPLSLGLDIGSRIPIADTAMGHALLAVMEPRERERLLAEIRQAEGERWPQVREAIAAGCAHWQARGFTVVVRDWQSDIAGVAAAIRQPDGRVVTLNAGGQASKFPRELLEQEIGPQLARMVKGLESFVRSEEV</sequence>
<dbReference type="SMART" id="SM00346">
    <property type="entry name" value="HTH_ICLR"/>
    <property type="match status" value="1"/>
</dbReference>